<dbReference type="PROSITE" id="PS50893">
    <property type="entry name" value="ABC_TRANSPORTER_2"/>
    <property type="match status" value="1"/>
</dbReference>
<dbReference type="Gene3D" id="3.40.50.300">
    <property type="entry name" value="P-loop containing nucleotide triphosphate hydrolases"/>
    <property type="match status" value="1"/>
</dbReference>
<name>A0ABT1AW81_9FLAO</name>
<evidence type="ECO:0000256" key="2">
    <source>
        <dbReference type="ARBA" id="ARBA00022741"/>
    </source>
</evidence>
<comment type="caution">
    <text evidence="5">The sequence shown here is derived from an EMBL/GenBank/DDBJ whole genome shotgun (WGS) entry which is preliminary data.</text>
</comment>
<dbReference type="PANTHER" id="PTHR42939">
    <property type="entry name" value="ABC TRANSPORTER ATP-BINDING PROTEIN ALBC-RELATED"/>
    <property type="match status" value="1"/>
</dbReference>
<sequence length="291" mass="31232">MAGRDMIVAAREICKSYGTRAVLRGVSLSCLKGEIAGLIGPNGAGKTTLFRILLGLVSRDSGQLVVHSQSAKPLGGIIEKPALYNYLSAYDNLRVFSRIQGLDFGRKAYEGLMERVGLAPGRKDPVRNYSMGMKQRLGLAVALLNSPECVILDEPFSGLDPIGIRSLQDRIRTLAREQDMAILLSSHNLAELGGLCDTLSVINHGEIVRHGPASEVFGKAVGGYLLYGTGLQHSRLLKALGAEVGSTAAMLTLNGREISDVLRELSAEQGVNVTACIPQTNLYALFEKEIP</sequence>
<protein>
    <submittedName>
        <fullName evidence="5">ABC transporter ATP-binding protein</fullName>
    </submittedName>
</protein>
<keyword evidence="1" id="KW-0813">Transport</keyword>
<keyword evidence="2" id="KW-0547">Nucleotide-binding</keyword>
<evidence type="ECO:0000313" key="5">
    <source>
        <dbReference type="EMBL" id="MCO5723608.1"/>
    </source>
</evidence>
<dbReference type="EMBL" id="JAMXIB010000001">
    <property type="protein sequence ID" value="MCO5723608.1"/>
    <property type="molecule type" value="Genomic_DNA"/>
</dbReference>
<evidence type="ECO:0000259" key="4">
    <source>
        <dbReference type="PROSITE" id="PS50893"/>
    </source>
</evidence>
<dbReference type="Proteomes" id="UP001206312">
    <property type="component" value="Unassembled WGS sequence"/>
</dbReference>
<dbReference type="PANTHER" id="PTHR42939:SF1">
    <property type="entry name" value="ABC TRANSPORTER ATP-BINDING PROTEIN ALBC-RELATED"/>
    <property type="match status" value="1"/>
</dbReference>
<proteinExistence type="predicted"/>
<dbReference type="InterPro" id="IPR051782">
    <property type="entry name" value="ABC_Transporter_VariousFunc"/>
</dbReference>
<feature type="domain" description="ABC transporter" evidence="4">
    <location>
        <begin position="8"/>
        <end position="229"/>
    </location>
</feature>
<gene>
    <name evidence="5" type="ORF">NG653_01985</name>
</gene>
<dbReference type="InterPro" id="IPR027417">
    <property type="entry name" value="P-loop_NTPase"/>
</dbReference>
<dbReference type="InterPro" id="IPR003593">
    <property type="entry name" value="AAA+_ATPase"/>
</dbReference>
<reference evidence="5 6" key="1">
    <citation type="submission" date="2022-06" db="EMBL/GenBank/DDBJ databases">
        <authorList>
            <person name="Xuan X."/>
        </authorList>
    </citation>
    <scope>NUCLEOTIDE SEQUENCE [LARGE SCALE GENOMIC DNA]</scope>
    <source>
        <strain evidence="5 6">2V75</strain>
    </source>
</reference>
<dbReference type="SMART" id="SM00382">
    <property type="entry name" value="AAA"/>
    <property type="match status" value="1"/>
</dbReference>
<evidence type="ECO:0000313" key="6">
    <source>
        <dbReference type="Proteomes" id="UP001206312"/>
    </source>
</evidence>
<keyword evidence="3 5" id="KW-0067">ATP-binding</keyword>
<dbReference type="Pfam" id="PF00005">
    <property type="entry name" value="ABC_tran"/>
    <property type="match status" value="1"/>
</dbReference>
<accession>A0ABT1AW81</accession>
<evidence type="ECO:0000256" key="1">
    <source>
        <dbReference type="ARBA" id="ARBA00022448"/>
    </source>
</evidence>
<evidence type="ECO:0000256" key="3">
    <source>
        <dbReference type="ARBA" id="ARBA00022840"/>
    </source>
</evidence>
<keyword evidence="6" id="KW-1185">Reference proteome</keyword>
<dbReference type="InterPro" id="IPR003439">
    <property type="entry name" value="ABC_transporter-like_ATP-bd"/>
</dbReference>
<dbReference type="RefSeq" id="WP_252739979.1">
    <property type="nucleotide sequence ID" value="NZ_JAMXIB010000001.1"/>
</dbReference>
<organism evidence="5 6">
    <name type="scientific">Robiginitalea marina</name>
    <dbReference type="NCBI Taxonomy" id="2954105"/>
    <lineage>
        <taxon>Bacteria</taxon>
        <taxon>Pseudomonadati</taxon>
        <taxon>Bacteroidota</taxon>
        <taxon>Flavobacteriia</taxon>
        <taxon>Flavobacteriales</taxon>
        <taxon>Flavobacteriaceae</taxon>
        <taxon>Robiginitalea</taxon>
    </lineage>
</organism>
<dbReference type="SUPFAM" id="SSF52540">
    <property type="entry name" value="P-loop containing nucleoside triphosphate hydrolases"/>
    <property type="match status" value="1"/>
</dbReference>
<dbReference type="GO" id="GO:0005524">
    <property type="term" value="F:ATP binding"/>
    <property type="evidence" value="ECO:0007669"/>
    <property type="project" value="UniProtKB-KW"/>
</dbReference>